<keyword evidence="2" id="KW-0820">tRNA-binding</keyword>
<keyword evidence="2" id="KW-0436">Ligase</keyword>
<comment type="catalytic activity">
    <reaction evidence="2">
        <text>cytidine(34) in elongator tRNA(Met) + acetate + ATP = N(4)-acetylcytidine(34) in elongator tRNA(Met) + AMP + diphosphate</text>
        <dbReference type="Rhea" id="RHEA:58144"/>
        <dbReference type="Rhea" id="RHEA-COMP:10693"/>
        <dbReference type="Rhea" id="RHEA-COMP:10694"/>
        <dbReference type="ChEBI" id="CHEBI:30089"/>
        <dbReference type="ChEBI" id="CHEBI:30616"/>
        <dbReference type="ChEBI" id="CHEBI:33019"/>
        <dbReference type="ChEBI" id="CHEBI:74900"/>
        <dbReference type="ChEBI" id="CHEBI:82748"/>
        <dbReference type="ChEBI" id="CHEBI:456215"/>
    </reaction>
</comment>
<keyword evidence="2" id="KW-0067">ATP-binding</keyword>
<keyword evidence="4" id="KW-1185">Reference proteome</keyword>
<name>A0ABR7N2T9_9FIRM</name>
<dbReference type="RefSeq" id="WP_249298189.1">
    <property type="nucleotide sequence ID" value="NZ_JACRSX010000014.1"/>
</dbReference>
<feature type="binding site" evidence="2">
    <location>
        <position position="187"/>
    </location>
    <ligand>
        <name>ATP</name>
        <dbReference type="ChEBI" id="CHEBI:30616"/>
    </ligand>
</feature>
<comment type="similarity">
    <text evidence="2">Belongs to the TmcAL family.</text>
</comment>
<dbReference type="InterPro" id="IPR014729">
    <property type="entry name" value="Rossmann-like_a/b/a_fold"/>
</dbReference>
<comment type="subcellular location">
    <subcellularLocation>
        <location evidence="2">Cytoplasm</location>
    </subcellularLocation>
</comment>
<comment type="caution">
    <text evidence="3">The sequence shown here is derived from an EMBL/GenBank/DDBJ whole genome shotgun (WGS) entry which is preliminary data.</text>
</comment>
<dbReference type="Proteomes" id="UP000606193">
    <property type="component" value="Unassembled WGS sequence"/>
</dbReference>
<evidence type="ECO:0000256" key="1">
    <source>
        <dbReference type="ARBA" id="ARBA00022694"/>
    </source>
</evidence>
<feature type="binding site" evidence="2">
    <location>
        <begin position="8"/>
        <end position="21"/>
    </location>
    <ligand>
        <name>ATP</name>
        <dbReference type="ChEBI" id="CHEBI:30616"/>
    </ligand>
</feature>
<dbReference type="EC" id="6.3.4.-" evidence="2"/>
<dbReference type="SUPFAM" id="SSF52374">
    <property type="entry name" value="Nucleotidylyl transferase"/>
    <property type="match status" value="1"/>
</dbReference>
<gene>
    <name evidence="2" type="primary">tmcAL</name>
    <name evidence="3" type="ORF">H8704_09980</name>
</gene>
<feature type="binding site" evidence="2">
    <location>
        <position position="101"/>
    </location>
    <ligand>
        <name>ATP</name>
        <dbReference type="ChEBI" id="CHEBI:30616"/>
    </ligand>
</feature>
<accession>A0ABR7N2T9</accession>
<proteinExistence type="inferred from homology"/>
<keyword evidence="2" id="KW-0547">Nucleotide-binding</keyword>
<sequence>MIKFTGIIAEYNPFHNGHKHQIEHLRSLGTGVIAVAMSGDFVQRGAPAWTDKYTRTQMALSQGADLVFELPTVYTLSSAEHFAFGGISLLNALHMDSVCFGCETPSLPLLDSAAELLQKEPDDYRQTLQQHLKSGASYPAAREAALRQSMPELPPDFLSGANNILALEYLKALRSTHSTMTPVPILRTDSGYHSTELSGETFSSASAIRFSYKDTDSLNDISHALPEEIMTLLKKRSGHLGMDTADFDALLYYALRRAVQKGTLTHYGDIHEELANRIIKSLADYQTADTFILSLKRKNITYSRICRCLFQLLLEIPAEFVKGTSHPVPYLRLLGMRRQSSGYLRRITELPILTKMADAWDILSDSPYPYAKDFLSIDLFAADLYRQTLLQKNGTVIPDEYHAGIVIVD</sequence>
<keyword evidence="2" id="KW-0694">RNA-binding</keyword>
<evidence type="ECO:0000313" key="4">
    <source>
        <dbReference type="Proteomes" id="UP000606193"/>
    </source>
</evidence>
<evidence type="ECO:0000256" key="2">
    <source>
        <dbReference type="HAMAP-Rule" id="MF_01539"/>
    </source>
</evidence>
<dbReference type="PANTHER" id="PTHR37825:SF1">
    <property type="entry name" value="TRNA(MET) CYTIDINE ACETATE LIGASE"/>
    <property type="match status" value="1"/>
</dbReference>
<reference evidence="3 4" key="1">
    <citation type="submission" date="2020-08" db="EMBL/GenBank/DDBJ databases">
        <title>Genome public.</title>
        <authorList>
            <person name="Liu C."/>
            <person name="Sun Q."/>
        </authorList>
    </citation>
    <scope>NUCLEOTIDE SEQUENCE [LARGE SCALE GENOMIC DNA]</scope>
    <source>
        <strain evidence="3 4">NSJ-37</strain>
    </source>
</reference>
<protein>
    <recommendedName>
        <fullName evidence="2">tRNA(Met) cytidine acetate ligase</fullName>
        <ecNumber evidence="2">6.3.4.-</ecNumber>
    </recommendedName>
</protein>
<organism evidence="3 4">
    <name type="scientific">Jutongia huaianensis</name>
    <dbReference type="NCBI Taxonomy" id="2763668"/>
    <lineage>
        <taxon>Bacteria</taxon>
        <taxon>Bacillati</taxon>
        <taxon>Bacillota</taxon>
        <taxon>Clostridia</taxon>
        <taxon>Lachnospirales</taxon>
        <taxon>Lachnospiraceae</taxon>
        <taxon>Jutongia</taxon>
    </lineage>
</organism>
<dbReference type="Pfam" id="PF05636">
    <property type="entry name" value="HIGH_NTase1"/>
    <property type="match status" value="1"/>
</dbReference>
<comment type="function">
    <text evidence="2">Catalyzes the formation of N(4)-acetylcytidine (ac(4)C) at the wobble position of elongator tRNA(Met), using acetate and ATP as substrates. First activates an acetate ion to form acetyladenylate (Ac-AMP) and then transfers the acetyl group to tRNA to form ac(4)C34.</text>
</comment>
<dbReference type="Gene3D" id="3.40.50.620">
    <property type="entry name" value="HUPs"/>
    <property type="match status" value="1"/>
</dbReference>
<dbReference type="EMBL" id="JACRSX010000014">
    <property type="protein sequence ID" value="MBC8562947.1"/>
    <property type="molecule type" value="Genomic_DNA"/>
</dbReference>
<keyword evidence="1 2" id="KW-0819">tRNA processing</keyword>
<evidence type="ECO:0000313" key="3">
    <source>
        <dbReference type="EMBL" id="MBC8562947.1"/>
    </source>
</evidence>
<dbReference type="InterPro" id="IPR008513">
    <property type="entry name" value="tRNA(Met)_cyd_acetate_ligase"/>
</dbReference>
<feature type="binding site" evidence="2">
    <location>
        <position position="162"/>
    </location>
    <ligand>
        <name>ATP</name>
        <dbReference type="ChEBI" id="CHEBI:30616"/>
    </ligand>
</feature>
<keyword evidence="2" id="KW-0963">Cytoplasm</keyword>
<dbReference type="PANTHER" id="PTHR37825">
    <property type="entry name" value="TRNA(MET) CYTIDINE ACETATE LIGASE"/>
    <property type="match status" value="1"/>
</dbReference>
<comment type="caution">
    <text evidence="2">Lacks conserved residue(s) required for the propagation of feature annotation.</text>
</comment>
<dbReference type="HAMAP" id="MF_01539">
    <property type="entry name" value="TmcAL"/>
    <property type="match status" value="1"/>
</dbReference>